<sequence>MLDSECECGYYHAHRVKAPAPALLRRTARCGTKYELYLHAPRARRTRRAA</sequence>
<reference evidence="1 2" key="1">
    <citation type="submission" date="2020-08" db="EMBL/GenBank/DDBJ databases">
        <title>Sequencing the genomes of 1000 actinobacteria strains.</title>
        <authorList>
            <person name="Klenk H.-P."/>
        </authorList>
    </citation>
    <scope>NUCLEOTIDE SEQUENCE [LARGE SCALE GENOMIC DNA]</scope>
    <source>
        <strain evidence="1 2">DSM 45913</strain>
    </source>
</reference>
<accession>A0A7X0F101</accession>
<evidence type="ECO:0000313" key="1">
    <source>
        <dbReference type="EMBL" id="MBB6351872.1"/>
    </source>
</evidence>
<comment type="caution">
    <text evidence="1">The sequence shown here is derived from an EMBL/GenBank/DDBJ whole genome shotgun (WGS) entry which is preliminary data.</text>
</comment>
<proteinExistence type="predicted"/>
<dbReference type="EMBL" id="JACHJB010000004">
    <property type="protein sequence ID" value="MBB6351872.1"/>
    <property type="molecule type" value="Genomic_DNA"/>
</dbReference>
<keyword evidence="2" id="KW-1185">Reference proteome</keyword>
<evidence type="ECO:0000313" key="2">
    <source>
        <dbReference type="Proteomes" id="UP000583800"/>
    </source>
</evidence>
<gene>
    <name evidence="1" type="ORF">FHU36_008455</name>
</gene>
<organism evidence="1 2">
    <name type="scientific">Nonomuraea muscovyensis</name>
    <dbReference type="NCBI Taxonomy" id="1124761"/>
    <lineage>
        <taxon>Bacteria</taxon>
        <taxon>Bacillati</taxon>
        <taxon>Actinomycetota</taxon>
        <taxon>Actinomycetes</taxon>
        <taxon>Streptosporangiales</taxon>
        <taxon>Streptosporangiaceae</taxon>
        <taxon>Nonomuraea</taxon>
    </lineage>
</organism>
<dbReference type="AlphaFoldDB" id="A0A7X0F101"/>
<dbReference type="Proteomes" id="UP000583800">
    <property type="component" value="Unassembled WGS sequence"/>
</dbReference>
<protein>
    <submittedName>
        <fullName evidence="1">Uncharacterized protein</fullName>
    </submittedName>
</protein>
<name>A0A7X0F101_9ACTN</name>